<evidence type="ECO:0000256" key="10">
    <source>
        <dbReference type="ARBA" id="ARBA00023140"/>
    </source>
</evidence>
<dbReference type="InterPro" id="IPR024711">
    <property type="entry name" value="Catalase_clade1/3"/>
</dbReference>
<evidence type="ECO:0000256" key="1">
    <source>
        <dbReference type="ARBA" id="ARBA00001937"/>
    </source>
</evidence>
<feature type="active site" evidence="15">
    <location>
        <position position="98"/>
    </location>
</feature>
<keyword evidence="10" id="KW-0576">Peroxisome</keyword>
<comment type="similarity">
    <text evidence="3 17">Belongs to the catalase family.</text>
</comment>
<evidence type="ECO:0000256" key="5">
    <source>
        <dbReference type="ARBA" id="ARBA00022559"/>
    </source>
</evidence>
<keyword evidence="7 16" id="KW-0479">Metal-binding</keyword>
<dbReference type="PROSITE" id="PS00437">
    <property type="entry name" value="CATALASE_1"/>
    <property type="match status" value="1"/>
</dbReference>
<evidence type="ECO:0000256" key="12">
    <source>
        <dbReference type="ARBA" id="ARBA00046257"/>
    </source>
</evidence>
<dbReference type="AlphaFoldDB" id="A0A8D1C4M3"/>
<evidence type="ECO:0000256" key="15">
    <source>
        <dbReference type="PIRSR" id="PIRSR038928-1"/>
    </source>
</evidence>
<dbReference type="InterPro" id="IPR024708">
    <property type="entry name" value="Catalase_AS"/>
</dbReference>
<dbReference type="Ensembl" id="ENSSSCT00030037917.1">
    <property type="protein sequence ID" value="ENSSSCP00030017404.1"/>
    <property type="gene ID" value="ENSSSCG00030027095.1"/>
</dbReference>
<reference evidence="20" key="1">
    <citation type="submission" date="2025-08" db="UniProtKB">
        <authorList>
            <consortium name="Ensembl"/>
        </authorList>
    </citation>
    <scope>IDENTIFICATION</scope>
</reference>
<dbReference type="InterPro" id="IPR020835">
    <property type="entry name" value="Catalase_sf"/>
</dbReference>
<dbReference type="CDD" id="cd08156">
    <property type="entry name" value="catalase_clade_3"/>
    <property type="match status" value="1"/>
</dbReference>
<proteinExistence type="inferred from homology"/>
<dbReference type="SMART" id="SM01060">
    <property type="entry name" value="Catalase"/>
    <property type="match status" value="1"/>
</dbReference>
<organism evidence="20 21">
    <name type="scientific">Sus scrofa</name>
    <name type="common">Pig</name>
    <dbReference type="NCBI Taxonomy" id="9823"/>
    <lineage>
        <taxon>Eukaryota</taxon>
        <taxon>Metazoa</taxon>
        <taxon>Chordata</taxon>
        <taxon>Craniata</taxon>
        <taxon>Vertebrata</taxon>
        <taxon>Euteleostomi</taxon>
        <taxon>Mammalia</taxon>
        <taxon>Eutheria</taxon>
        <taxon>Laurasiatheria</taxon>
        <taxon>Artiodactyla</taxon>
        <taxon>Suina</taxon>
        <taxon>Suidae</taxon>
        <taxon>Sus</taxon>
    </lineage>
</organism>
<comment type="function">
    <text evidence="12">Catalyzes the degradation of hydrogen peroxide (H(2)O(2)) generated by peroxisomal oxidases to water and oxygen, thereby protecting cells from the toxic effects of hydrogen peroxide. Promotes growth of cells including T-cells, B-cells, myeloid leukemia cells, melanoma cells, mastocytoma cells and normal and transformed fibroblast cells.</text>
</comment>
<keyword evidence="6 16" id="KW-0349">Heme</keyword>
<evidence type="ECO:0000256" key="14">
    <source>
        <dbReference type="ARBA" id="ARBA00049254"/>
    </source>
</evidence>
<feature type="compositionally biased region" description="Basic and acidic residues" evidence="18">
    <location>
        <begin position="25"/>
        <end position="45"/>
    </location>
</feature>
<comment type="subunit">
    <text evidence="13">Homotetramer. Interacts (via microbody targeting signal) with PEX5, monomeric form interacts with PEX5, leading to its translocation into peroxisomes.</text>
</comment>
<evidence type="ECO:0000256" key="3">
    <source>
        <dbReference type="ARBA" id="ARBA00005329"/>
    </source>
</evidence>
<evidence type="ECO:0000256" key="2">
    <source>
        <dbReference type="ARBA" id="ARBA00004253"/>
    </source>
</evidence>
<comment type="cofactor">
    <cofactor evidence="1">
        <name>NADP(+)</name>
        <dbReference type="ChEBI" id="CHEBI:58349"/>
    </cofactor>
</comment>
<evidence type="ECO:0000256" key="16">
    <source>
        <dbReference type="PIRSR" id="PIRSR038928-2"/>
    </source>
</evidence>
<evidence type="ECO:0000256" key="8">
    <source>
        <dbReference type="ARBA" id="ARBA00023002"/>
    </source>
</evidence>
<dbReference type="Gene3D" id="2.40.180.10">
    <property type="entry name" value="Catalase core domain"/>
    <property type="match status" value="1"/>
</dbReference>
<feature type="binding site" description="axial binding residue" evidence="16">
    <location>
        <position position="379"/>
    </location>
    <ligand>
        <name>heme</name>
        <dbReference type="ChEBI" id="CHEBI:30413"/>
    </ligand>
    <ligandPart>
        <name>Fe</name>
        <dbReference type="ChEBI" id="CHEBI:18248"/>
    </ligandPart>
</feature>
<comment type="catalytic activity">
    <reaction evidence="14 17">
        <text>2 H2O2 = O2 + 2 H2O</text>
        <dbReference type="Rhea" id="RHEA:20309"/>
        <dbReference type="ChEBI" id="CHEBI:15377"/>
        <dbReference type="ChEBI" id="CHEBI:15379"/>
        <dbReference type="ChEBI" id="CHEBI:16240"/>
        <dbReference type="EC" id="1.11.1.6"/>
    </reaction>
</comment>
<dbReference type="EC" id="1.11.1.6" evidence="17"/>
<dbReference type="SUPFAM" id="SSF56634">
    <property type="entry name" value="Heme-dependent catalase-like"/>
    <property type="match status" value="1"/>
</dbReference>
<dbReference type="InterPro" id="IPR011614">
    <property type="entry name" value="Catalase_core"/>
</dbReference>
<dbReference type="PIRSF" id="PIRSF038928">
    <property type="entry name" value="Catalase_clade1-3"/>
    <property type="match status" value="1"/>
</dbReference>
<dbReference type="Pfam" id="PF00199">
    <property type="entry name" value="Catalase"/>
    <property type="match status" value="1"/>
</dbReference>
<dbReference type="InterPro" id="IPR002226">
    <property type="entry name" value="Catalase_haem_BS"/>
</dbReference>
<dbReference type="Proteomes" id="UP000694570">
    <property type="component" value="Unplaced"/>
</dbReference>
<keyword evidence="9 16" id="KW-0408">Iron</keyword>
<evidence type="ECO:0000256" key="18">
    <source>
        <dbReference type="SAM" id="MobiDB-lite"/>
    </source>
</evidence>
<feature type="region of interest" description="Disordered" evidence="18">
    <location>
        <begin position="22"/>
        <end position="55"/>
    </location>
</feature>
<comment type="subcellular location">
    <subcellularLocation>
        <location evidence="2">Peroxisome matrix</location>
    </subcellularLocation>
</comment>
<comment type="cofactor">
    <cofactor evidence="16">
        <name>heme</name>
        <dbReference type="ChEBI" id="CHEBI:30413"/>
    </cofactor>
</comment>
<dbReference type="PROSITE" id="PS51402">
    <property type="entry name" value="CATALASE_3"/>
    <property type="match status" value="1"/>
</dbReference>
<evidence type="ECO:0000256" key="9">
    <source>
        <dbReference type="ARBA" id="ARBA00023004"/>
    </source>
</evidence>
<evidence type="ECO:0000256" key="11">
    <source>
        <dbReference type="ARBA" id="ARBA00023324"/>
    </source>
</evidence>
<feature type="active site" evidence="15">
    <location>
        <position position="171"/>
    </location>
</feature>
<dbReference type="PANTHER" id="PTHR11465:SF9">
    <property type="entry name" value="CATALASE"/>
    <property type="match status" value="1"/>
</dbReference>
<sequence>MSSFREMQLPNGFFSELDTMSDTMADNRDPASDQMKHWKEQRAAQKPDILTTGSGNPIGDKLNILTAGPRGPLLVQDVVFTDEMAHFDRERIPERVVHAKGAGAFGYFEVTHDITRFSKAKVFEHVGKRTPIAVRFSTVAGESGSADTVRDPRGFAVKFYTDDGNWDLVGNNTPIFFIRDAILFPSFIHSQKRNPQTHLKDPDMVWDFWSLRPESLHQVSFLFSDRGIPDGHRHMNGYGSHTFKLVNEKGEAVYCKFHYKVHIAFGQWAEGSRYSCLLTSEDWAKVKASPTFPVPAHSAMTTWSVALQLEQSEFRSSLFEVTVWPHSEYPLIPVGKLVLNRNPVNYFAEVEQMAFDPSNMPPGIEPSPDKMLQGRLFAYPDTHRHRLGPNYLQIPVNCPFRARVANYQRDGPMCFQDNQGGAPNYYPNSFSAPEQTHSALEHCTRYSGDVQRFNSANEDNVTQVRTFYLNVLDEEQRKRLCENIACHLKDAQLFIQKKAVKNFSDVHPDYGARIQALLDKYNAEKPKNAVHTYVQAGSHLAAREKANL</sequence>
<dbReference type="InterPro" id="IPR010582">
    <property type="entry name" value="Catalase_immune_responsive"/>
</dbReference>
<accession>A0A8D1C4M3</accession>
<dbReference type="InterPro" id="IPR018028">
    <property type="entry name" value="Catalase"/>
</dbReference>
<evidence type="ECO:0000259" key="19">
    <source>
        <dbReference type="SMART" id="SM01060"/>
    </source>
</evidence>
<keyword evidence="8 17" id="KW-0560">Oxidoreductase</keyword>
<name>A0A8D1C4M3_PIG</name>
<evidence type="ECO:0000313" key="21">
    <source>
        <dbReference type="Proteomes" id="UP000694570"/>
    </source>
</evidence>
<keyword evidence="11 17" id="KW-0376">Hydrogen peroxide</keyword>
<feature type="domain" description="Catalase core" evidence="19">
    <location>
        <begin position="51"/>
        <end position="434"/>
    </location>
</feature>
<evidence type="ECO:0000256" key="4">
    <source>
        <dbReference type="ARBA" id="ARBA00014132"/>
    </source>
</evidence>
<dbReference type="GO" id="GO:0020037">
    <property type="term" value="F:heme binding"/>
    <property type="evidence" value="ECO:0007669"/>
    <property type="project" value="InterPro"/>
</dbReference>
<dbReference type="FunFam" id="2.40.180.10:FF:000001">
    <property type="entry name" value="Catalase"/>
    <property type="match status" value="1"/>
</dbReference>
<keyword evidence="5 17" id="KW-0575">Peroxidase</keyword>
<evidence type="ECO:0000256" key="13">
    <source>
        <dbReference type="ARBA" id="ARBA00046502"/>
    </source>
</evidence>
<protein>
    <recommendedName>
        <fullName evidence="4 17">Catalase</fullName>
        <ecNumber evidence="17">1.11.1.6</ecNumber>
    </recommendedName>
</protein>
<dbReference type="GO" id="GO:0004096">
    <property type="term" value="F:catalase activity"/>
    <property type="evidence" value="ECO:0007669"/>
    <property type="project" value="UniProtKB-EC"/>
</dbReference>
<dbReference type="Pfam" id="PF06628">
    <property type="entry name" value="Catalase-rel"/>
    <property type="match status" value="1"/>
</dbReference>
<evidence type="ECO:0000256" key="7">
    <source>
        <dbReference type="ARBA" id="ARBA00022723"/>
    </source>
</evidence>
<evidence type="ECO:0000256" key="6">
    <source>
        <dbReference type="ARBA" id="ARBA00022617"/>
    </source>
</evidence>
<dbReference type="GO" id="GO:0042744">
    <property type="term" value="P:hydrogen peroxide catabolic process"/>
    <property type="evidence" value="ECO:0007669"/>
    <property type="project" value="UniProtKB-KW"/>
</dbReference>
<dbReference type="InterPro" id="IPR040333">
    <property type="entry name" value="Catalase_3"/>
</dbReference>
<dbReference type="PANTHER" id="PTHR11465">
    <property type="entry name" value="CATALASE"/>
    <property type="match status" value="1"/>
</dbReference>
<dbReference type="PRINTS" id="PR00067">
    <property type="entry name" value="CATALASE"/>
</dbReference>
<dbReference type="GO" id="GO:0006979">
    <property type="term" value="P:response to oxidative stress"/>
    <property type="evidence" value="ECO:0007669"/>
    <property type="project" value="InterPro"/>
</dbReference>
<dbReference type="GO" id="GO:0046872">
    <property type="term" value="F:metal ion binding"/>
    <property type="evidence" value="ECO:0007669"/>
    <property type="project" value="UniProtKB-KW"/>
</dbReference>
<evidence type="ECO:0000313" key="20">
    <source>
        <dbReference type="Ensembl" id="ENSSSCP00030017404.1"/>
    </source>
</evidence>
<evidence type="ECO:0000256" key="17">
    <source>
        <dbReference type="RuleBase" id="RU000498"/>
    </source>
</evidence>
<dbReference type="PROSITE" id="PS00438">
    <property type="entry name" value="CATALASE_2"/>
    <property type="match status" value="1"/>
</dbReference>
<dbReference type="GO" id="GO:0005782">
    <property type="term" value="C:peroxisomal matrix"/>
    <property type="evidence" value="ECO:0007669"/>
    <property type="project" value="UniProtKB-SubCell"/>
</dbReference>